<dbReference type="InterPro" id="IPR005538">
    <property type="entry name" value="LrgA/CidA"/>
</dbReference>
<gene>
    <name evidence="7" type="ORF">D7Z26_14665</name>
</gene>
<protein>
    <submittedName>
        <fullName evidence="7">CidA/LrgA family protein</fullName>
    </submittedName>
</protein>
<proteinExistence type="predicted"/>
<evidence type="ECO:0000256" key="4">
    <source>
        <dbReference type="ARBA" id="ARBA00022989"/>
    </source>
</evidence>
<accession>A0A494XY19</accession>
<dbReference type="PANTHER" id="PTHR33931:SF2">
    <property type="entry name" value="HOLIN-LIKE PROTEIN CIDA"/>
    <property type="match status" value="1"/>
</dbReference>
<organism evidence="7 8">
    <name type="scientific">Cohnella endophytica</name>
    <dbReference type="NCBI Taxonomy" id="2419778"/>
    <lineage>
        <taxon>Bacteria</taxon>
        <taxon>Bacillati</taxon>
        <taxon>Bacillota</taxon>
        <taxon>Bacilli</taxon>
        <taxon>Bacillales</taxon>
        <taxon>Paenibacillaceae</taxon>
        <taxon>Cohnella</taxon>
    </lineage>
</organism>
<evidence type="ECO:0000256" key="5">
    <source>
        <dbReference type="ARBA" id="ARBA00023136"/>
    </source>
</evidence>
<evidence type="ECO:0000256" key="6">
    <source>
        <dbReference type="SAM" id="Phobius"/>
    </source>
</evidence>
<feature type="transmembrane region" description="Helical" evidence="6">
    <location>
        <begin position="87"/>
        <end position="108"/>
    </location>
</feature>
<feature type="transmembrane region" description="Helical" evidence="6">
    <location>
        <begin position="56"/>
        <end position="75"/>
    </location>
</feature>
<dbReference type="EMBL" id="RBZM01000006">
    <property type="protein sequence ID" value="RKP52984.1"/>
    <property type="molecule type" value="Genomic_DNA"/>
</dbReference>
<comment type="subcellular location">
    <subcellularLocation>
        <location evidence="1">Cell membrane</location>
        <topology evidence="1">Multi-pass membrane protein</topology>
    </subcellularLocation>
</comment>
<reference evidence="7 8" key="1">
    <citation type="submission" date="2018-10" db="EMBL/GenBank/DDBJ databases">
        <title>Cohnella sp. M2MS4P-1, whole genome shotgun sequence.</title>
        <authorList>
            <person name="Tuo L."/>
        </authorList>
    </citation>
    <scope>NUCLEOTIDE SEQUENCE [LARGE SCALE GENOMIC DNA]</scope>
    <source>
        <strain evidence="7 8">M2MS4P-1</strain>
    </source>
</reference>
<dbReference type="OrthoDB" id="3176438at2"/>
<keyword evidence="3 6" id="KW-0812">Transmembrane</keyword>
<feature type="transmembrane region" description="Helical" evidence="6">
    <location>
        <begin position="20"/>
        <end position="44"/>
    </location>
</feature>
<dbReference type="GO" id="GO:0005886">
    <property type="term" value="C:plasma membrane"/>
    <property type="evidence" value="ECO:0007669"/>
    <property type="project" value="UniProtKB-SubCell"/>
</dbReference>
<evidence type="ECO:0000313" key="7">
    <source>
        <dbReference type="EMBL" id="RKP52984.1"/>
    </source>
</evidence>
<evidence type="ECO:0000256" key="1">
    <source>
        <dbReference type="ARBA" id="ARBA00004651"/>
    </source>
</evidence>
<dbReference type="PANTHER" id="PTHR33931">
    <property type="entry name" value="HOLIN-LIKE PROTEIN CIDA-RELATED"/>
    <property type="match status" value="1"/>
</dbReference>
<comment type="caution">
    <text evidence="7">The sequence shown here is derived from an EMBL/GenBank/DDBJ whole genome shotgun (WGS) entry which is preliminary data.</text>
</comment>
<keyword evidence="2" id="KW-1003">Cell membrane</keyword>
<sequence>MLGLAILLGYELIGYVFHQFLGVPLPANVIGLILLFVSLMRGWVKLEWIEQPARFLLKHMMIFFAPTIVGVLVFADRIGEEWAAISISLVGSTIVVLLLTGWTTTWLAKERQRDDIA</sequence>
<dbReference type="AlphaFoldDB" id="A0A494XY19"/>
<keyword evidence="4 6" id="KW-1133">Transmembrane helix</keyword>
<name>A0A494XY19_9BACL</name>
<keyword evidence="8" id="KW-1185">Reference proteome</keyword>
<evidence type="ECO:0000256" key="2">
    <source>
        <dbReference type="ARBA" id="ARBA00022475"/>
    </source>
</evidence>
<keyword evidence="5 6" id="KW-0472">Membrane</keyword>
<evidence type="ECO:0000313" key="8">
    <source>
        <dbReference type="Proteomes" id="UP000282076"/>
    </source>
</evidence>
<dbReference type="Proteomes" id="UP000282076">
    <property type="component" value="Unassembled WGS sequence"/>
</dbReference>
<dbReference type="RefSeq" id="WP_120977728.1">
    <property type="nucleotide sequence ID" value="NZ_RBZM01000006.1"/>
</dbReference>
<evidence type="ECO:0000256" key="3">
    <source>
        <dbReference type="ARBA" id="ARBA00022692"/>
    </source>
</evidence>
<dbReference type="Pfam" id="PF03788">
    <property type="entry name" value="LrgA"/>
    <property type="match status" value="1"/>
</dbReference>